<dbReference type="InterPro" id="IPR003593">
    <property type="entry name" value="AAA+_ATPase"/>
</dbReference>
<dbReference type="RefSeq" id="WP_341470798.1">
    <property type="nucleotide sequence ID" value="NZ_CP128400.1"/>
</dbReference>
<dbReference type="InterPro" id="IPR050206">
    <property type="entry name" value="FtsK/SpoIIIE/SftA"/>
</dbReference>
<reference evidence="9" key="2">
    <citation type="journal article" date="2024" name="Nature">
        <title>Anoxygenic phototroph of the Chloroflexota uses a type I reaction centre.</title>
        <authorList>
            <person name="Tsuji J.M."/>
            <person name="Shaw N.A."/>
            <person name="Nagashima S."/>
            <person name="Venkiteswaran J.J."/>
            <person name="Schiff S.L."/>
            <person name="Watanabe T."/>
            <person name="Fukui M."/>
            <person name="Hanada S."/>
            <person name="Tank M."/>
            <person name="Neufeld J.D."/>
        </authorList>
    </citation>
    <scope>NUCLEOTIDE SEQUENCE</scope>
    <source>
        <strain evidence="9">L227-S17</strain>
    </source>
</reference>
<dbReference type="Proteomes" id="UP000521676">
    <property type="component" value="Unassembled WGS sequence"/>
</dbReference>
<evidence type="ECO:0000259" key="7">
    <source>
        <dbReference type="PROSITE" id="PS50901"/>
    </source>
</evidence>
<accession>A0A8T7MA76</accession>
<dbReference type="Gene3D" id="3.40.50.300">
    <property type="entry name" value="P-loop containing nucleotide triphosphate hydrolases"/>
    <property type="match status" value="2"/>
</dbReference>
<evidence type="ECO:0000256" key="3">
    <source>
        <dbReference type="ARBA" id="ARBA00022840"/>
    </source>
</evidence>
<dbReference type="GO" id="GO:0003677">
    <property type="term" value="F:DNA binding"/>
    <property type="evidence" value="ECO:0007669"/>
    <property type="project" value="UniProtKB-KW"/>
</dbReference>
<protein>
    <submittedName>
        <fullName evidence="8">DNA translocase FtsK</fullName>
    </submittedName>
    <submittedName>
        <fullName evidence="9">DUF87 domain-containing protein</fullName>
    </submittedName>
</protein>
<dbReference type="Pfam" id="PF17854">
    <property type="entry name" value="FtsK_alpha"/>
    <property type="match status" value="1"/>
</dbReference>
<keyword evidence="4" id="KW-0238">DNA-binding</keyword>
<gene>
    <name evidence="8" type="ORF">HXX08_24145</name>
    <name evidence="9" type="ORF">OZ401_004515</name>
</gene>
<reference evidence="8 10" key="1">
    <citation type="submission" date="2020-06" db="EMBL/GenBank/DDBJ databases">
        <title>Anoxygenic phototrophic Chloroflexota member uses a Type I reaction center.</title>
        <authorList>
            <person name="Tsuji J.M."/>
            <person name="Shaw N.A."/>
            <person name="Nagashima S."/>
            <person name="Venkiteswaran J."/>
            <person name="Schiff S.L."/>
            <person name="Hanada S."/>
            <person name="Tank M."/>
            <person name="Neufeld J.D."/>
        </authorList>
    </citation>
    <scope>NUCLEOTIDE SEQUENCE [LARGE SCALE GENOMIC DNA]</scope>
    <source>
        <strain evidence="8">L227-S17</strain>
    </source>
</reference>
<organism evidence="8 10">
    <name type="scientific">Candidatus Chlorohelix allophototropha</name>
    <dbReference type="NCBI Taxonomy" id="3003348"/>
    <lineage>
        <taxon>Bacteria</taxon>
        <taxon>Bacillati</taxon>
        <taxon>Chloroflexota</taxon>
        <taxon>Chloroflexia</taxon>
        <taxon>Candidatus Chloroheliales</taxon>
        <taxon>Candidatus Chloroheliaceae</taxon>
        <taxon>Candidatus Chlorohelix</taxon>
    </lineage>
</organism>
<dbReference type="EMBL" id="JACATZ010000003">
    <property type="protein sequence ID" value="NWJ48964.1"/>
    <property type="molecule type" value="Genomic_DNA"/>
</dbReference>
<keyword evidence="11" id="KW-1185">Reference proteome</keyword>
<feature type="binding site" evidence="5">
    <location>
        <begin position="132"/>
        <end position="139"/>
    </location>
    <ligand>
        <name>ATP</name>
        <dbReference type="ChEBI" id="CHEBI:30616"/>
    </ligand>
</feature>
<feature type="domain" description="FtsK" evidence="7">
    <location>
        <begin position="113"/>
        <end position="285"/>
    </location>
</feature>
<keyword evidence="3 5" id="KW-0067">ATP-binding</keyword>
<proteinExistence type="inferred from homology"/>
<dbReference type="GO" id="GO:0005524">
    <property type="term" value="F:ATP binding"/>
    <property type="evidence" value="ECO:0007669"/>
    <property type="project" value="UniProtKB-UniRule"/>
</dbReference>
<evidence type="ECO:0000256" key="4">
    <source>
        <dbReference type="ARBA" id="ARBA00023125"/>
    </source>
</evidence>
<evidence type="ECO:0000256" key="2">
    <source>
        <dbReference type="ARBA" id="ARBA00022741"/>
    </source>
</evidence>
<evidence type="ECO:0000256" key="6">
    <source>
        <dbReference type="SAM" id="MobiDB-lite"/>
    </source>
</evidence>
<dbReference type="Pfam" id="PF01580">
    <property type="entry name" value="FtsK_SpoIIIE"/>
    <property type="match status" value="2"/>
</dbReference>
<dbReference type="SMART" id="SM00382">
    <property type="entry name" value="AAA"/>
    <property type="match status" value="1"/>
</dbReference>
<dbReference type="Gene3D" id="3.30.980.40">
    <property type="match status" value="1"/>
</dbReference>
<dbReference type="PANTHER" id="PTHR22683:SF41">
    <property type="entry name" value="DNA TRANSLOCASE FTSK"/>
    <property type="match status" value="1"/>
</dbReference>
<dbReference type="Proteomes" id="UP001431572">
    <property type="component" value="Chromosome 2"/>
</dbReference>
<evidence type="ECO:0000313" key="8">
    <source>
        <dbReference type="EMBL" id="NWJ48964.1"/>
    </source>
</evidence>
<keyword evidence="2 5" id="KW-0547">Nucleotide-binding</keyword>
<evidence type="ECO:0000313" key="11">
    <source>
        <dbReference type="Proteomes" id="UP001431572"/>
    </source>
</evidence>
<dbReference type="PANTHER" id="PTHR22683">
    <property type="entry name" value="SPORULATION PROTEIN RELATED"/>
    <property type="match status" value="1"/>
</dbReference>
<dbReference type="CDD" id="cd01127">
    <property type="entry name" value="TrwB_TraG_TraD_VirD4"/>
    <property type="match status" value="1"/>
</dbReference>
<dbReference type="InterPro" id="IPR041027">
    <property type="entry name" value="FtsK_alpha"/>
</dbReference>
<feature type="compositionally biased region" description="Polar residues" evidence="6">
    <location>
        <begin position="472"/>
        <end position="489"/>
    </location>
</feature>
<evidence type="ECO:0000313" key="9">
    <source>
        <dbReference type="EMBL" id="WJW68893.1"/>
    </source>
</evidence>
<dbReference type="AlphaFoldDB" id="A0A8T7MA76"/>
<dbReference type="InterPro" id="IPR002543">
    <property type="entry name" value="FtsK_dom"/>
</dbReference>
<feature type="region of interest" description="Disordered" evidence="6">
    <location>
        <begin position="421"/>
        <end position="489"/>
    </location>
</feature>
<dbReference type="PROSITE" id="PS50901">
    <property type="entry name" value="FTSK"/>
    <property type="match status" value="1"/>
</dbReference>
<evidence type="ECO:0000313" key="10">
    <source>
        <dbReference type="Proteomes" id="UP000521676"/>
    </source>
</evidence>
<dbReference type="EMBL" id="CP128400">
    <property type="protein sequence ID" value="WJW68893.1"/>
    <property type="molecule type" value="Genomic_DNA"/>
</dbReference>
<evidence type="ECO:0000256" key="5">
    <source>
        <dbReference type="PROSITE-ProRule" id="PRU00289"/>
    </source>
</evidence>
<dbReference type="InterPro" id="IPR027417">
    <property type="entry name" value="P-loop_NTPase"/>
</dbReference>
<name>A0A8T7MA76_9CHLR</name>
<dbReference type="SUPFAM" id="SSF52540">
    <property type="entry name" value="P-loop containing nucleoside triphosphate hydrolases"/>
    <property type="match status" value="1"/>
</dbReference>
<evidence type="ECO:0000256" key="1">
    <source>
        <dbReference type="ARBA" id="ARBA00006474"/>
    </source>
</evidence>
<comment type="similarity">
    <text evidence="1">Belongs to the FtsK/SpoIIIE/SftA family.</text>
</comment>
<sequence length="489" mass="54280">MRSLLDHQADGIEYTLHSHNIEGSVVGGNISPRLIQFHVKLASGVKYSRVTNLADEIALALGVHSCRITRDGYFVKVEVPRPDPVAVQLFPLMRTLPADLPTHSPILGLDENGVPLLVRLTSPDIAHVLISGTTGSGKTALARSMIASLALQNPPEQLRMLLIDPKSRGYKHFNGLPNLVCPVITDPTDGLHRLKWAVRHMEKRDETGVSSPVLAIFIDELADLLMVNGREMEQLVTRITQRGREAGIHLIASTQKPAASVIGGIAKSNFPTRIVGKVVSPEDARVASGVAGSGAEKLMGRGDFLLFSGNISTRLQGAYISNAEMEQTVVHLGGTLEQTRPSRPKRETVVQEEYETPYVPTPNYLSRREIRTETQPAPSYRDYGYDEQAMGVSERFENYQQGIGKRRRVAELKAEYPRMDSNYDYRDEDEEVRTVAKPQPQPARQVDLWDEEKPQPKTVAQPPRPLPRVAPSQPTNPRNYETTRRTSSQ</sequence>